<dbReference type="Pfam" id="PF05685">
    <property type="entry name" value="Uma2"/>
    <property type="match status" value="1"/>
</dbReference>
<dbReference type="Gene3D" id="3.90.1570.10">
    <property type="entry name" value="tt1808, chain A"/>
    <property type="match status" value="1"/>
</dbReference>
<evidence type="ECO:0000259" key="1">
    <source>
        <dbReference type="Pfam" id="PF05685"/>
    </source>
</evidence>
<keyword evidence="2" id="KW-0378">Hydrolase</keyword>
<keyword evidence="2" id="KW-0540">Nuclease</keyword>
<sequence>MSQIQAQQRLTGDDLLAIQAETGKRYELIEGKLIEMAPTGGLHGELEMTIGALLWNYVRQHQLGRVLVGEVGFYTRGDAHTVRGADIAFIRAEKMPEQGLPSGFLSITPDLVVEVVSPHDRGAEIVAKVAEWLAFGVEAVWIVYPS</sequence>
<dbReference type="AlphaFoldDB" id="A0A2M8PE86"/>
<name>A0A2M8PE86_9CHLR</name>
<evidence type="ECO:0000313" key="2">
    <source>
        <dbReference type="EMBL" id="PJF35866.1"/>
    </source>
</evidence>
<keyword evidence="2" id="KW-0255">Endonuclease</keyword>
<dbReference type="PANTHER" id="PTHR34107:SF1">
    <property type="entry name" value="SLL0198 PROTEIN"/>
    <property type="match status" value="1"/>
</dbReference>
<comment type="caution">
    <text evidence="2">The sequence shown here is derived from an EMBL/GenBank/DDBJ whole genome shotgun (WGS) entry which is preliminary data.</text>
</comment>
<feature type="domain" description="Putative restriction endonuclease" evidence="1">
    <location>
        <begin position="14"/>
        <end position="145"/>
    </location>
</feature>
<dbReference type="InterPro" id="IPR011335">
    <property type="entry name" value="Restrct_endonuc-II-like"/>
</dbReference>
<dbReference type="InterPro" id="IPR012296">
    <property type="entry name" value="Nuclease_put_TT1808"/>
</dbReference>
<organism evidence="2 3">
    <name type="scientific">Candidatus Thermofonsia Clade 1 bacterium</name>
    <dbReference type="NCBI Taxonomy" id="2364210"/>
    <lineage>
        <taxon>Bacteria</taxon>
        <taxon>Bacillati</taxon>
        <taxon>Chloroflexota</taxon>
        <taxon>Candidatus Thermofontia</taxon>
        <taxon>Candidatus Thermofonsia Clade 1</taxon>
    </lineage>
</organism>
<dbReference type="Proteomes" id="UP000229681">
    <property type="component" value="Unassembled WGS sequence"/>
</dbReference>
<dbReference type="EMBL" id="PGTM01000103">
    <property type="protein sequence ID" value="PJF35866.1"/>
    <property type="molecule type" value="Genomic_DNA"/>
</dbReference>
<dbReference type="PANTHER" id="PTHR34107">
    <property type="entry name" value="SLL0198 PROTEIN-RELATED"/>
    <property type="match status" value="1"/>
</dbReference>
<gene>
    <name evidence="2" type="ORF">CUN49_08415</name>
</gene>
<proteinExistence type="predicted"/>
<reference evidence="2 3" key="1">
    <citation type="submission" date="2017-11" db="EMBL/GenBank/DDBJ databases">
        <title>Evolution of Phototrophy in the Chloroflexi Phylum Driven by Horizontal Gene Transfer.</title>
        <authorList>
            <person name="Ward L.M."/>
            <person name="Hemp J."/>
            <person name="Shih P.M."/>
            <person name="Mcglynn S.E."/>
            <person name="Fischer W."/>
        </authorList>
    </citation>
    <scope>NUCLEOTIDE SEQUENCE [LARGE SCALE GENOMIC DNA]</scope>
    <source>
        <strain evidence="2">JP3_13</strain>
    </source>
</reference>
<dbReference type="GO" id="GO:0004519">
    <property type="term" value="F:endonuclease activity"/>
    <property type="evidence" value="ECO:0007669"/>
    <property type="project" value="UniProtKB-KW"/>
</dbReference>
<dbReference type="InterPro" id="IPR008538">
    <property type="entry name" value="Uma2"/>
</dbReference>
<protein>
    <submittedName>
        <fullName evidence="2">Uma2 family endonuclease</fullName>
    </submittedName>
</protein>
<dbReference type="CDD" id="cd06260">
    <property type="entry name" value="DUF820-like"/>
    <property type="match status" value="1"/>
</dbReference>
<accession>A0A2M8PE86</accession>
<dbReference type="SUPFAM" id="SSF52980">
    <property type="entry name" value="Restriction endonuclease-like"/>
    <property type="match status" value="1"/>
</dbReference>
<feature type="non-terminal residue" evidence="2">
    <location>
        <position position="146"/>
    </location>
</feature>
<evidence type="ECO:0000313" key="3">
    <source>
        <dbReference type="Proteomes" id="UP000229681"/>
    </source>
</evidence>